<dbReference type="InterPro" id="IPR018095">
    <property type="entry name" value="Thymidylate_kin_CS"/>
</dbReference>
<keyword evidence="8" id="KW-0418">Kinase</keyword>
<protein>
    <recommendedName>
        <fullName evidence="4">Thymidylate kinase</fullName>
        <ecNumber evidence="3">2.7.4.9</ecNumber>
    </recommendedName>
</protein>
<dbReference type="EC" id="2.7.4.9" evidence="3"/>
<dbReference type="EMBL" id="QKKF02011937">
    <property type="protein sequence ID" value="RZF43943.1"/>
    <property type="molecule type" value="Genomic_DNA"/>
</dbReference>
<evidence type="ECO:0000256" key="5">
    <source>
        <dbReference type="ARBA" id="ARBA00022679"/>
    </source>
</evidence>
<accession>A0A482XDZ3</accession>
<comment type="pathway">
    <text evidence="1">Pyrimidine metabolism; dTTP biosynthesis.</text>
</comment>
<dbReference type="InParanoid" id="A0A482XDZ3"/>
<comment type="similarity">
    <text evidence="2">Belongs to the thymidylate kinase family.</text>
</comment>
<dbReference type="NCBIfam" id="TIGR00041">
    <property type="entry name" value="DTMP_kinase"/>
    <property type="match status" value="1"/>
</dbReference>
<proteinExistence type="inferred from homology"/>
<evidence type="ECO:0000313" key="11">
    <source>
        <dbReference type="EMBL" id="RZF43943.1"/>
    </source>
</evidence>
<evidence type="ECO:0000259" key="10">
    <source>
        <dbReference type="Pfam" id="PF02223"/>
    </source>
</evidence>
<dbReference type="CDD" id="cd01672">
    <property type="entry name" value="TMPK"/>
    <property type="match status" value="1"/>
</dbReference>
<dbReference type="PROSITE" id="PS01331">
    <property type="entry name" value="THYMIDYLATE_KINASE"/>
    <property type="match status" value="1"/>
</dbReference>
<dbReference type="SMR" id="A0A482XDZ3"/>
<dbReference type="AlphaFoldDB" id="A0A482XDZ3"/>
<dbReference type="GO" id="GO:0004550">
    <property type="term" value="F:nucleoside diphosphate kinase activity"/>
    <property type="evidence" value="ECO:0007669"/>
    <property type="project" value="TreeGrafter"/>
</dbReference>
<dbReference type="GO" id="GO:0006233">
    <property type="term" value="P:dTDP biosynthetic process"/>
    <property type="evidence" value="ECO:0007669"/>
    <property type="project" value="InterPro"/>
</dbReference>
<evidence type="ECO:0000256" key="7">
    <source>
        <dbReference type="ARBA" id="ARBA00022741"/>
    </source>
</evidence>
<keyword evidence="12" id="KW-1185">Reference proteome</keyword>
<keyword evidence="5" id="KW-0808">Transferase</keyword>
<evidence type="ECO:0000256" key="8">
    <source>
        <dbReference type="ARBA" id="ARBA00022777"/>
    </source>
</evidence>
<keyword evidence="9" id="KW-0067">ATP-binding</keyword>
<evidence type="ECO:0000256" key="9">
    <source>
        <dbReference type="ARBA" id="ARBA00022840"/>
    </source>
</evidence>
<keyword evidence="6" id="KW-0545">Nucleotide biosynthesis</keyword>
<keyword evidence="7" id="KW-0547">Nucleotide-binding</keyword>
<dbReference type="SUPFAM" id="SSF52540">
    <property type="entry name" value="P-loop containing nucleoside triphosphate hydrolases"/>
    <property type="match status" value="1"/>
</dbReference>
<dbReference type="InterPro" id="IPR027417">
    <property type="entry name" value="P-loop_NTPase"/>
</dbReference>
<dbReference type="FunFam" id="3.40.50.300:FF:000679">
    <property type="entry name" value="Thymidylate kinase"/>
    <property type="match status" value="1"/>
</dbReference>
<evidence type="ECO:0000256" key="6">
    <source>
        <dbReference type="ARBA" id="ARBA00022727"/>
    </source>
</evidence>
<evidence type="ECO:0000256" key="1">
    <source>
        <dbReference type="ARBA" id="ARBA00004992"/>
    </source>
</evidence>
<reference evidence="11 12" key="1">
    <citation type="journal article" date="2017" name="Gigascience">
        <title>Genome sequence of the small brown planthopper, Laodelphax striatellus.</title>
        <authorList>
            <person name="Zhu J."/>
            <person name="Jiang F."/>
            <person name="Wang X."/>
            <person name="Yang P."/>
            <person name="Bao Y."/>
            <person name="Zhao W."/>
            <person name="Wang W."/>
            <person name="Lu H."/>
            <person name="Wang Q."/>
            <person name="Cui N."/>
            <person name="Li J."/>
            <person name="Chen X."/>
            <person name="Luo L."/>
            <person name="Yu J."/>
            <person name="Kang L."/>
            <person name="Cui F."/>
        </authorList>
    </citation>
    <scope>NUCLEOTIDE SEQUENCE [LARGE SCALE GENOMIC DNA]</scope>
    <source>
        <strain evidence="11">Lst14</strain>
    </source>
</reference>
<gene>
    <name evidence="11" type="ORF">LSTR_LSTR006751</name>
</gene>
<feature type="domain" description="Thymidylate kinase-like" evidence="10">
    <location>
        <begin position="8"/>
        <end position="184"/>
    </location>
</feature>
<dbReference type="GO" id="GO:0005829">
    <property type="term" value="C:cytosol"/>
    <property type="evidence" value="ECO:0007669"/>
    <property type="project" value="TreeGrafter"/>
</dbReference>
<dbReference type="GO" id="GO:0005634">
    <property type="term" value="C:nucleus"/>
    <property type="evidence" value="ECO:0007669"/>
    <property type="project" value="TreeGrafter"/>
</dbReference>
<dbReference type="InterPro" id="IPR018094">
    <property type="entry name" value="Thymidylate_kinase"/>
</dbReference>
<sequence>MRGAFIVFEGGDRCGKTTQCKRIVEYLKSTGIACEYMNFPDRSLTTGKIINDYLLKKTELPDRAVHLLFSANRWELEPKIRSLINRGTSLIVDRYSYSGVAFTSAKEGMDLEWCKLAEIGLPRPDLVCLFKSRVDVVSQRNGWGEERYEKTDFQKKVCENFQLLKDPSYWQEIDAVGSIEEVTENLKPLILETLEKAKSRKLENLW</sequence>
<dbReference type="Gene3D" id="3.40.50.300">
    <property type="entry name" value="P-loop containing nucleotide triphosphate hydrolases"/>
    <property type="match status" value="1"/>
</dbReference>
<dbReference type="OrthoDB" id="425602at2759"/>
<comment type="caution">
    <text evidence="11">The sequence shown here is derived from an EMBL/GenBank/DDBJ whole genome shotgun (WGS) entry which is preliminary data.</text>
</comment>
<dbReference type="PANTHER" id="PTHR10344:SF1">
    <property type="entry name" value="THYMIDYLATE KINASE"/>
    <property type="match status" value="1"/>
</dbReference>
<evidence type="ECO:0000256" key="2">
    <source>
        <dbReference type="ARBA" id="ARBA00009776"/>
    </source>
</evidence>
<evidence type="ECO:0000313" key="12">
    <source>
        <dbReference type="Proteomes" id="UP000291343"/>
    </source>
</evidence>
<dbReference type="GO" id="GO:0004798">
    <property type="term" value="F:dTMP kinase activity"/>
    <property type="evidence" value="ECO:0007669"/>
    <property type="project" value="UniProtKB-EC"/>
</dbReference>
<dbReference type="PANTHER" id="PTHR10344">
    <property type="entry name" value="THYMIDYLATE KINASE"/>
    <property type="match status" value="1"/>
</dbReference>
<dbReference type="GO" id="GO:0006235">
    <property type="term" value="P:dTTP biosynthetic process"/>
    <property type="evidence" value="ECO:0007669"/>
    <property type="project" value="TreeGrafter"/>
</dbReference>
<name>A0A482XDZ3_LAOST</name>
<organism evidence="11 12">
    <name type="scientific">Laodelphax striatellus</name>
    <name type="common">Small brown planthopper</name>
    <name type="synonym">Delphax striatella</name>
    <dbReference type="NCBI Taxonomy" id="195883"/>
    <lineage>
        <taxon>Eukaryota</taxon>
        <taxon>Metazoa</taxon>
        <taxon>Ecdysozoa</taxon>
        <taxon>Arthropoda</taxon>
        <taxon>Hexapoda</taxon>
        <taxon>Insecta</taxon>
        <taxon>Pterygota</taxon>
        <taxon>Neoptera</taxon>
        <taxon>Paraneoptera</taxon>
        <taxon>Hemiptera</taxon>
        <taxon>Auchenorrhyncha</taxon>
        <taxon>Fulgoroidea</taxon>
        <taxon>Delphacidae</taxon>
        <taxon>Criomorphinae</taxon>
        <taxon>Laodelphax</taxon>
    </lineage>
</organism>
<dbReference type="InterPro" id="IPR039430">
    <property type="entry name" value="Thymidylate_kin-like_dom"/>
</dbReference>
<dbReference type="GO" id="GO:0005524">
    <property type="term" value="F:ATP binding"/>
    <property type="evidence" value="ECO:0007669"/>
    <property type="project" value="UniProtKB-KW"/>
</dbReference>
<dbReference type="HAMAP" id="MF_00165">
    <property type="entry name" value="Thymidylate_kinase"/>
    <property type="match status" value="1"/>
</dbReference>
<dbReference type="Pfam" id="PF02223">
    <property type="entry name" value="Thymidylate_kin"/>
    <property type="match status" value="1"/>
</dbReference>
<evidence type="ECO:0000256" key="4">
    <source>
        <dbReference type="ARBA" id="ARBA00017144"/>
    </source>
</evidence>
<dbReference type="Proteomes" id="UP000291343">
    <property type="component" value="Unassembled WGS sequence"/>
</dbReference>
<dbReference type="GO" id="GO:0006227">
    <property type="term" value="P:dUDP biosynthetic process"/>
    <property type="evidence" value="ECO:0007669"/>
    <property type="project" value="TreeGrafter"/>
</dbReference>
<evidence type="ECO:0000256" key="3">
    <source>
        <dbReference type="ARBA" id="ARBA00012980"/>
    </source>
</evidence>
<dbReference type="FunCoup" id="A0A482XDZ3">
    <property type="interactions" value="1513"/>
</dbReference>
<dbReference type="GO" id="GO:0005739">
    <property type="term" value="C:mitochondrion"/>
    <property type="evidence" value="ECO:0007669"/>
    <property type="project" value="TreeGrafter"/>
</dbReference>
<dbReference type="STRING" id="195883.A0A482XDZ3"/>